<keyword evidence="2" id="KW-0732">Signal</keyword>
<feature type="transmembrane region" description="Helical" evidence="1">
    <location>
        <begin position="340"/>
        <end position="360"/>
    </location>
</feature>
<feature type="transmembrane region" description="Helical" evidence="1">
    <location>
        <begin position="74"/>
        <end position="97"/>
    </location>
</feature>
<evidence type="ECO:0000256" key="1">
    <source>
        <dbReference type="SAM" id="Phobius"/>
    </source>
</evidence>
<dbReference type="PANTHER" id="PTHR35043">
    <property type="entry name" value="TRANSCRIPTION FACTOR DOMAIN-CONTAINING PROTEIN"/>
    <property type="match status" value="1"/>
</dbReference>
<name>A0A067P6Q4_9AGAM</name>
<dbReference type="STRING" id="933084.A0A067P6Q4"/>
<protein>
    <recommendedName>
        <fullName evidence="5">Wax synthase domain-containing protein</fullName>
    </recommendedName>
</protein>
<feature type="transmembrane region" description="Helical" evidence="1">
    <location>
        <begin position="204"/>
        <end position="224"/>
    </location>
</feature>
<dbReference type="OrthoDB" id="9451547at2759"/>
<accession>A0A067P6Q4</accession>
<evidence type="ECO:0000313" key="4">
    <source>
        <dbReference type="Proteomes" id="UP000027265"/>
    </source>
</evidence>
<evidence type="ECO:0000313" key="3">
    <source>
        <dbReference type="EMBL" id="KDQ50588.1"/>
    </source>
</evidence>
<dbReference type="EMBL" id="KL197758">
    <property type="protein sequence ID" value="KDQ50588.1"/>
    <property type="molecule type" value="Genomic_DNA"/>
</dbReference>
<feature type="chain" id="PRO_5001642913" description="Wax synthase domain-containing protein" evidence="2">
    <location>
        <begin position="20"/>
        <end position="414"/>
    </location>
</feature>
<gene>
    <name evidence="3" type="ORF">JAAARDRAFT_186044</name>
</gene>
<feature type="signal peptide" evidence="2">
    <location>
        <begin position="1"/>
        <end position="19"/>
    </location>
</feature>
<evidence type="ECO:0008006" key="5">
    <source>
        <dbReference type="Google" id="ProtNLM"/>
    </source>
</evidence>
<dbReference type="InParanoid" id="A0A067P6Q4"/>
<reference evidence="4" key="1">
    <citation type="journal article" date="2014" name="Proc. Natl. Acad. Sci. U.S.A.">
        <title>Extensive sampling of basidiomycete genomes demonstrates inadequacy of the white-rot/brown-rot paradigm for wood decay fungi.</title>
        <authorList>
            <person name="Riley R."/>
            <person name="Salamov A.A."/>
            <person name="Brown D.W."/>
            <person name="Nagy L.G."/>
            <person name="Floudas D."/>
            <person name="Held B.W."/>
            <person name="Levasseur A."/>
            <person name="Lombard V."/>
            <person name="Morin E."/>
            <person name="Otillar R."/>
            <person name="Lindquist E.A."/>
            <person name="Sun H."/>
            <person name="LaButti K.M."/>
            <person name="Schmutz J."/>
            <person name="Jabbour D."/>
            <person name="Luo H."/>
            <person name="Baker S.E."/>
            <person name="Pisabarro A.G."/>
            <person name="Walton J.D."/>
            <person name="Blanchette R.A."/>
            <person name="Henrissat B."/>
            <person name="Martin F."/>
            <person name="Cullen D."/>
            <person name="Hibbett D.S."/>
            <person name="Grigoriev I.V."/>
        </authorList>
    </citation>
    <scope>NUCLEOTIDE SEQUENCE [LARGE SCALE GENOMIC DNA]</scope>
    <source>
        <strain evidence="4">MUCL 33604</strain>
    </source>
</reference>
<dbReference type="Proteomes" id="UP000027265">
    <property type="component" value="Unassembled WGS sequence"/>
</dbReference>
<organism evidence="3 4">
    <name type="scientific">Jaapia argillacea MUCL 33604</name>
    <dbReference type="NCBI Taxonomy" id="933084"/>
    <lineage>
        <taxon>Eukaryota</taxon>
        <taxon>Fungi</taxon>
        <taxon>Dikarya</taxon>
        <taxon>Basidiomycota</taxon>
        <taxon>Agaricomycotina</taxon>
        <taxon>Agaricomycetes</taxon>
        <taxon>Agaricomycetidae</taxon>
        <taxon>Jaapiales</taxon>
        <taxon>Jaapiaceae</taxon>
        <taxon>Jaapia</taxon>
    </lineage>
</organism>
<dbReference type="PANTHER" id="PTHR35043:SF7">
    <property type="entry name" value="TRANSCRIPTION FACTOR DOMAIN-CONTAINING PROTEIN"/>
    <property type="match status" value="1"/>
</dbReference>
<feature type="transmembrane region" description="Helical" evidence="1">
    <location>
        <begin position="43"/>
        <end position="62"/>
    </location>
</feature>
<dbReference type="AlphaFoldDB" id="A0A067P6Q4"/>
<keyword evidence="4" id="KW-1185">Reference proteome</keyword>
<feature type="transmembrane region" description="Helical" evidence="1">
    <location>
        <begin position="309"/>
        <end position="328"/>
    </location>
</feature>
<keyword evidence="1" id="KW-0812">Transmembrane</keyword>
<feature type="transmembrane region" description="Helical" evidence="1">
    <location>
        <begin position="366"/>
        <end position="386"/>
    </location>
</feature>
<keyword evidence="1" id="KW-1133">Transmembrane helix</keyword>
<sequence>MSLALLTLQLAQQWNSARASPIPTILAESTTPTCDTLSHCRTLSSIIYSCVATIVACTWVSIHPNIPSPDASDLWIFLTKVGHMILALIAPELLLVWAMRQWFVAGRLARKYKDHGWTRTHGFFALMGGFMLYDGQRPVHTLSPTSLEDLFRDGQIDFPTITQKEIQDRSKSDAFSKGVVVMQTVWFMVQCSVRVFHGPRPAELELMTFAFTWLSIATYIFWWAKPLNVRFPIPVQRKLPTTPAARAEEEVKWDLTSPAVGRGPGGSGATFLLFRPFFRMGVGDDIHSGAKKVPAFYAGTLRETEKHALAYRIVFIATVFGAFHCIAFSYQFPTYLEQTLWRISCIVTTVAPLLMTAAMMYVEPDWLLEVIMMIVCTGYTLARLMLLGISFSSLRALPAQAYQTVYWTQYLPHI</sequence>
<proteinExistence type="predicted"/>
<evidence type="ECO:0000256" key="2">
    <source>
        <dbReference type="SAM" id="SignalP"/>
    </source>
</evidence>
<dbReference type="HOGENOM" id="CLU_022883_6_1_1"/>
<keyword evidence="1" id="KW-0472">Membrane</keyword>